<sequence>MINDLKLLTLNNRPIRNRWWIDRSPALPRYAFSAGKHTADRVATAEHRRVGHHEAVTGASASGRLALLALACPPPLSVPRCCPTPFPFLFRDLVPFSSVPDSPLREVPFEVPIARFGCPAVPGIICPKSQPRSDAPLCDAFIDDQGMDYACHMILNDRVNYKAGSQTSH</sequence>
<organism evidence="1 2">
    <name type="scientific">Ensete ventricosum</name>
    <name type="common">Abyssinian banana</name>
    <name type="synonym">Musa ensete</name>
    <dbReference type="NCBI Taxonomy" id="4639"/>
    <lineage>
        <taxon>Eukaryota</taxon>
        <taxon>Viridiplantae</taxon>
        <taxon>Streptophyta</taxon>
        <taxon>Embryophyta</taxon>
        <taxon>Tracheophyta</taxon>
        <taxon>Spermatophyta</taxon>
        <taxon>Magnoliopsida</taxon>
        <taxon>Liliopsida</taxon>
        <taxon>Zingiberales</taxon>
        <taxon>Musaceae</taxon>
        <taxon>Ensete</taxon>
    </lineage>
</organism>
<dbReference type="AlphaFoldDB" id="A0AAV8R6I5"/>
<gene>
    <name evidence="1" type="ORF">OPV22_008403</name>
</gene>
<accession>A0AAV8R6I5</accession>
<reference evidence="1 2" key="1">
    <citation type="submission" date="2022-12" db="EMBL/GenBank/DDBJ databases">
        <title>Chromosome-scale assembly of the Ensete ventricosum genome.</title>
        <authorList>
            <person name="Dussert Y."/>
            <person name="Stocks J."/>
            <person name="Wendawek A."/>
            <person name="Woldeyes F."/>
            <person name="Nichols R.A."/>
            <person name="Borrell J.S."/>
        </authorList>
    </citation>
    <scope>NUCLEOTIDE SEQUENCE [LARGE SCALE GENOMIC DNA]</scope>
    <source>
        <strain evidence="2">cv. Maze</strain>
        <tissue evidence="1">Seeds</tissue>
    </source>
</reference>
<evidence type="ECO:0000313" key="1">
    <source>
        <dbReference type="EMBL" id="KAJ8497851.1"/>
    </source>
</evidence>
<name>A0AAV8R6I5_ENSVE</name>
<dbReference type="EMBL" id="JAQQAF010000003">
    <property type="protein sequence ID" value="KAJ8497851.1"/>
    <property type="molecule type" value="Genomic_DNA"/>
</dbReference>
<comment type="caution">
    <text evidence="1">The sequence shown here is derived from an EMBL/GenBank/DDBJ whole genome shotgun (WGS) entry which is preliminary data.</text>
</comment>
<proteinExistence type="predicted"/>
<dbReference type="Proteomes" id="UP001222027">
    <property type="component" value="Unassembled WGS sequence"/>
</dbReference>
<evidence type="ECO:0000313" key="2">
    <source>
        <dbReference type="Proteomes" id="UP001222027"/>
    </source>
</evidence>
<protein>
    <submittedName>
        <fullName evidence="1">Uncharacterized protein</fullName>
    </submittedName>
</protein>
<keyword evidence="2" id="KW-1185">Reference proteome</keyword>